<gene>
    <name evidence="1" type="ORF">ACN38_g2229</name>
</gene>
<dbReference type="AlphaFoldDB" id="A0A0M9WJ30"/>
<proteinExistence type="predicted"/>
<protein>
    <submittedName>
        <fullName evidence="1">Uncharacterized protein</fullName>
    </submittedName>
</protein>
<evidence type="ECO:0000313" key="1">
    <source>
        <dbReference type="EMBL" id="KOS46789.1"/>
    </source>
</evidence>
<sequence>MILPLLSPHSSTIHYNSWDQYQIRYEWHRSELALGIERPITRSLTGINDLKVPDFYWHRLWKTQPNWN</sequence>
<dbReference type="OrthoDB" id="423221at2759"/>
<dbReference type="EMBL" id="LHQQ01000024">
    <property type="protein sequence ID" value="KOS46789.1"/>
    <property type="molecule type" value="Genomic_DNA"/>
</dbReference>
<comment type="caution">
    <text evidence="1">The sequence shown here is derived from an EMBL/GenBank/DDBJ whole genome shotgun (WGS) entry which is preliminary data.</text>
</comment>
<organism evidence="1 2">
    <name type="scientific">Penicillium nordicum</name>
    <dbReference type="NCBI Taxonomy" id="229535"/>
    <lineage>
        <taxon>Eukaryota</taxon>
        <taxon>Fungi</taxon>
        <taxon>Dikarya</taxon>
        <taxon>Ascomycota</taxon>
        <taxon>Pezizomycotina</taxon>
        <taxon>Eurotiomycetes</taxon>
        <taxon>Eurotiomycetidae</taxon>
        <taxon>Eurotiales</taxon>
        <taxon>Aspergillaceae</taxon>
        <taxon>Penicillium</taxon>
    </lineage>
</organism>
<evidence type="ECO:0000313" key="2">
    <source>
        <dbReference type="Proteomes" id="UP000037696"/>
    </source>
</evidence>
<name>A0A0M9WJ30_9EURO</name>
<reference evidence="1 2" key="1">
    <citation type="submission" date="2015-08" db="EMBL/GenBank/DDBJ databases">
        <title>Genome sequencing of Penicillium nordicum.</title>
        <authorList>
            <person name="Nguyen H.D."/>
            <person name="Seifert K.A."/>
        </authorList>
    </citation>
    <scope>NUCLEOTIDE SEQUENCE [LARGE SCALE GENOMIC DNA]</scope>
    <source>
        <strain evidence="1 2">DAOMC 185683</strain>
    </source>
</reference>
<accession>A0A0M9WJ30</accession>
<dbReference type="STRING" id="229535.A0A0M9WJ30"/>
<dbReference type="Proteomes" id="UP000037696">
    <property type="component" value="Unassembled WGS sequence"/>
</dbReference>
<keyword evidence="2" id="KW-1185">Reference proteome</keyword>